<dbReference type="OrthoDB" id="6434571at2759"/>
<dbReference type="AlphaFoldDB" id="A0A4Y2JYW2"/>
<protein>
    <submittedName>
        <fullName evidence="1">Uncharacterized protein</fullName>
    </submittedName>
</protein>
<dbReference type="GO" id="GO:0003676">
    <property type="term" value="F:nucleic acid binding"/>
    <property type="evidence" value="ECO:0007669"/>
    <property type="project" value="InterPro"/>
</dbReference>
<dbReference type="PANTHER" id="PTHR47326:SF1">
    <property type="entry name" value="HTH PSQ-TYPE DOMAIN-CONTAINING PROTEIN"/>
    <property type="match status" value="1"/>
</dbReference>
<gene>
    <name evidence="1" type="ORF">AVEN_207044_1</name>
</gene>
<sequence>MIARDIAEFAIEILNRNDVENDYLNRICSSDESNFHVSGMVNSHNVRIWGSENPHVSEQLQRDSPKVNVWCGLMHNNWAVSLHGKKHYR</sequence>
<proteinExistence type="predicted"/>
<evidence type="ECO:0000313" key="1">
    <source>
        <dbReference type="EMBL" id="GBM95583.1"/>
    </source>
</evidence>
<dbReference type="Gene3D" id="3.30.420.10">
    <property type="entry name" value="Ribonuclease H-like superfamily/Ribonuclease H"/>
    <property type="match status" value="1"/>
</dbReference>
<dbReference type="InterPro" id="IPR036397">
    <property type="entry name" value="RNaseH_sf"/>
</dbReference>
<accession>A0A4Y2JYW2</accession>
<organism evidence="1 2">
    <name type="scientific">Araneus ventricosus</name>
    <name type="common">Orbweaver spider</name>
    <name type="synonym">Epeira ventricosa</name>
    <dbReference type="NCBI Taxonomy" id="182803"/>
    <lineage>
        <taxon>Eukaryota</taxon>
        <taxon>Metazoa</taxon>
        <taxon>Ecdysozoa</taxon>
        <taxon>Arthropoda</taxon>
        <taxon>Chelicerata</taxon>
        <taxon>Arachnida</taxon>
        <taxon>Araneae</taxon>
        <taxon>Araneomorphae</taxon>
        <taxon>Entelegynae</taxon>
        <taxon>Araneoidea</taxon>
        <taxon>Araneidae</taxon>
        <taxon>Araneus</taxon>
    </lineage>
</organism>
<dbReference type="Proteomes" id="UP000499080">
    <property type="component" value="Unassembled WGS sequence"/>
</dbReference>
<comment type="caution">
    <text evidence="1">The sequence shown here is derived from an EMBL/GenBank/DDBJ whole genome shotgun (WGS) entry which is preliminary data.</text>
</comment>
<reference evidence="1 2" key="1">
    <citation type="journal article" date="2019" name="Sci. Rep.">
        <title>Orb-weaving spider Araneus ventricosus genome elucidates the spidroin gene catalogue.</title>
        <authorList>
            <person name="Kono N."/>
            <person name="Nakamura H."/>
            <person name="Ohtoshi R."/>
            <person name="Moran D.A.P."/>
            <person name="Shinohara A."/>
            <person name="Yoshida Y."/>
            <person name="Fujiwara M."/>
            <person name="Mori M."/>
            <person name="Tomita M."/>
            <person name="Arakawa K."/>
        </authorList>
    </citation>
    <scope>NUCLEOTIDE SEQUENCE [LARGE SCALE GENOMIC DNA]</scope>
</reference>
<dbReference type="EMBL" id="BGPR01004071">
    <property type="protein sequence ID" value="GBM95583.1"/>
    <property type="molecule type" value="Genomic_DNA"/>
</dbReference>
<dbReference type="PANTHER" id="PTHR47326">
    <property type="entry name" value="TRANSPOSABLE ELEMENT TC3 TRANSPOSASE-LIKE PROTEIN"/>
    <property type="match status" value="1"/>
</dbReference>
<evidence type="ECO:0000313" key="2">
    <source>
        <dbReference type="Proteomes" id="UP000499080"/>
    </source>
</evidence>
<name>A0A4Y2JYW2_ARAVE</name>
<keyword evidence="2" id="KW-1185">Reference proteome</keyword>